<feature type="transmembrane region" description="Helical" evidence="1">
    <location>
        <begin position="397"/>
        <end position="422"/>
    </location>
</feature>
<feature type="transmembrane region" description="Helical" evidence="1">
    <location>
        <begin position="354"/>
        <end position="376"/>
    </location>
</feature>
<dbReference type="InterPro" id="IPR005625">
    <property type="entry name" value="PepSY-ass_TM"/>
</dbReference>
<protein>
    <submittedName>
        <fullName evidence="2">PepSY domain-containing protein</fullName>
    </submittedName>
</protein>
<evidence type="ECO:0000256" key="1">
    <source>
        <dbReference type="SAM" id="Phobius"/>
    </source>
</evidence>
<gene>
    <name evidence="2" type="ORF">M6D89_12460</name>
</gene>
<keyword evidence="1" id="KW-0472">Membrane</keyword>
<dbReference type="RefSeq" id="WP_253968409.1">
    <property type="nucleotide sequence ID" value="NZ_JAMFTH010000004.1"/>
</dbReference>
<reference evidence="2" key="1">
    <citation type="submission" date="2022-05" db="EMBL/GenBank/DDBJ databases">
        <authorList>
            <person name="Sun H.-N."/>
        </authorList>
    </citation>
    <scope>NUCLEOTIDE SEQUENCE</scope>
    <source>
        <strain evidence="2">HB14</strain>
    </source>
</reference>
<dbReference type="EMBL" id="JAMFTH010000004">
    <property type="protein sequence ID" value="MCP8900113.1"/>
    <property type="molecule type" value="Genomic_DNA"/>
</dbReference>
<keyword evidence="1" id="KW-1133">Transmembrane helix</keyword>
<feature type="transmembrane region" description="Helical" evidence="1">
    <location>
        <begin position="158"/>
        <end position="179"/>
    </location>
</feature>
<comment type="caution">
    <text evidence="2">The sequence shown here is derived from an EMBL/GenBank/DDBJ whole genome shotgun (WGS) entry which is preliminary data.</text>
</comment>
<feature type="transmembrane region" description="Helical" evidence="1">
    <location>
        <begin position="211"/>
        <end position="231"/>
    </location>
</feature>
<dbReference type="Pfam" id="PF03929">
    <property type="entry name" value="PepSY_TM"/>
    <property type="match status" value="1"/>
</dbReference>
<feature type="transmembrane region" description="Helical" evidence="1">
    <location>
        <begin position="30"/>
        <end position="54"/>
    </location>
</feature>
<keyword evidence="3" id="KW-1185">Reference proteome</keyword>
<evidence type="ECO:0000313" key="3">
    <source>
        <dbReference type="Proteomes" id="UP001139319"/>
    </source>
</evidence>
<name>A0A9X2I3F2_9GAMM</name>
<evidence type="ECO:0000313" key="2">
    <source>
        <dbReference type="EMBL" id="MCP8900113.1"/>
    </source>
</evidence>
<dbReference type="AlphaFoldDB" id="A0A9X2I3F2"/>
<organism evidence="2 3">
    <name type="scientific">Gilvimarinus xylanilyticus</name>
    <dbReference type="NCBI Taxonomy" id="2944139"/>
    <lineage>
        <taxon>Bacteria</taxon>
        <taxon>Pseudomonadati</taxon>
        <taxon>Pseudomonadota</taxon>
        <taxon>Gammaproteobacteria</taxon>
        <taxon>Cellvibrionales</taxon>
        <taxon>Cellvibrionaceae</taxon>
        <taxon>Gilvimarinus</taxon>
    </lineage>
</organism>
<dbReference type="Proteomes" id="UP001139319">
    <property type="component" value="Unassembled WGS sequence"/>
</dbReference>
<proteinExistence type="predicted"/>
<sequence length="440" mass="49461">MSNLTEPQTKASTKPESKVNRTLYRTLWRWHFYAGVFCIPFVITLAITGAIYLFKPQFEHWVDKPVNQLAVSEQRFTPNQLIKTAQAAYPGSQFMAYRLPESERHSVVVSVSDKGERIQVYVDPYRNQVLKSIAYDDMFMRQVREFHGELMAGRFGSVLVELAACWAVVLIVTGLYLWWPRSAKGVAGVLYPRLGKGKRLFWRDIHAVTGMWLSAFTLFLLISGLPWALVWGAAFKEVRQWNAAPVVQDWTQTRAQERASWRPSVVDTIDLPAAVVTRAHALALPHPVEISAAGDDFKVSSQTQNRPQRVDVWFDPQGDITRSKNFADKPLVDRIVGIGVAAHEGYLFGWFNLVLGVVTTAGLVLLGVSGAIMWWRRRPSGTLGAPAAVPSTRVGRVLTVCILLLGILLPVVGLSLLAFWVLEFTLLSRWQVTRRWFGLG</sequence>
<reference evidence="2" key="2">
    <citation type="submission" date="2023-01" db="EMBL/GenBank/DDBJ databases">
        <title>Gilvimarinus xylanilyticus HB14 isolated from Caulerpa lentillifera aquaculture base in Hainan, China.</title>
        <authorList>
            <person name="Zhang Y.-J."/>
        </authorList>
    </citation>
    <scope>NUCLEOTIDE SEQUENCE</scope>
    <source>
        <strain evidence="2">HB14</strain>
    </source>
</reference>
<dbReference type="PANTHER" id="PTHR34219">
    <property type="entry name" value="IRON-REGULATED INNER MEMBRANE PROTEIN-RELATED"/>
    <property type="match status" value="1"/>
</dbReference>
<accession>A0A9X2I3F2</accession>
<dbReference type="PANTHER" id="PTHR34219:SF1">
    <property type="entry name" value="PEPSY DOMAIN-CONTAINING PROTEIN"/>
    <property type="match status" value="1"/>
</dbReference>
<keyword evidence="1" id="KW-0812">Transmembrane</keyword>